<dbReference type="RefSeq" id="WP_179666111.1">
    <property type="nucleotide sequence ID" value="NZ_JACCFP010000001.1"/>
</dbReference>
<evidence type="ECO:0000313" key="3">
    <source>
        <dbReference type="Proteomes" id="UP000530424"/>
    </source>
</evidence>
<sequence>MRGALVAALVLVGAGVAGCDDEPARPATTEADPVRLEGDWTKVGSEGHLYLQVNTDGSRHYEIFRVDLATGDATQVTDVPGPFGVSTFSVSRAGLVAAQAPHGVDEIALMTSDGHLEPVPRARGSSPDISNRGDLVALRPVGKRSWELMLRERDTSAWRRLGGGPTARAAWLDPTTLAVVDTHDGHTTWRAITVEDGRVGPRHAVAPGRYVPADYGVRDNGRPLLLLGDRGAPALLWEPGRPAERLPPAARRAGCLSPDGTEALLTGGGDLAVLSIETGDVRSVGDPGTRVLGCAWVERRFGPD</sequence>
<feature type="chain" id="PRO_5039532087" description="WD40 repeat domain-containing protein" evidence="1">
    <location>
        <begin position="20"/>
        <end position="304"/>
    </location>
</feature>
<feature type="signal peptide" evidence="1">
    <location>
        <begin position="1"/>
        <end position="19"/>
    </location>
</feature>
<evidence type="ECO:0000256" key="1">
    <source>
        <dbReference type="SAM" id="SignalP"/>
    </source>
</evidence>
<accession>A0A853BWK0</accession>
<keyword evidence="3" id="KW-1185">Reference proteome</keyword>
<evidence type="ECO:0000313" key="2">
    <source>
        <dbReference type="EMBL" id="NYI99464.1"/>
    </source>
</evidence>
<proteinExistence type="predicted"/>
<dbReference type="InterPro" id="IPR011042">
    <property type="entry name" value="6-blade_b-propeller_TolB-like"/>
</dbReference>
<evidence type="ECO:0008006" key="4">
    <source>
        <dbReference type="Google" id="ProtNLM"/>
    </source>
</evidence>
<reference evidence="2 3" key="1">
    <citation type="submission" date="2020-07" db="EMBL/GenBank/DDBJ databases">
        <title>Sequencing the genomes of 1000 actinobacteria strains.</title>
        <authorList>
            <person name="Klenk H.-P."/>
        </authorList>
    </citation>
    <scope>NUCLEOTIDE SEQUENCE [LARGE SCALE GENOMIC DNA]</scope>
    <source>
        <strain evidence="2 3">DSM 103833</strain>
    </source>
</reference>
<dbReference type="SUPFAM" id="SSF69304">
    <property type="entry name" value="Tricorn protease N-terminal domain"/>
    <property type="match status" value="1"/>
</dbReference>
<dbReference type="Gene3D" id="2.120.10.30">
    <property type="entry name" value="TolB, C-terminal domain"/>
    <property type="match status" value="1"/>
</dbReference>
<gene>
    <name evidence="2" type="ORF">HNR19_000163</name>
</gene>
<dbReference type="PROSITE" id="PS51257">
    <property type="entry name" value="PROKAR_LIPOPROTEIN"/>
    <property type="match status" value="1"/>
</dbReference>
<organism evidence="2 3">
    <name type="scientific">Nocardioides thalensis</name>
    <dbReference type="NCBI Taxonomy" id="1914755"/>
    <lineage>
        <taxon>Bacteria</taxon>
        <taxon>Bacillati</taxon>
        <taxon>Actinomycetota</taxon>
        <taxon>Actinomycetes</taxon>
        <taxon>Propionibacteriales</taxon>
        <taxon>Nocardioidaceae</taxon>
        <taxon>Nocardioides</taxon>
    </lineage>
</organism>
<protein>
    <recommendedName>
        <fullName evidence="4">WD40 repeat domain-containing protein</fullName>
    </recommendedName>
</protein>
<comment type="caution">
    <text evidence="2">The sequence shown here is derived from an EMBL/GenBank/DDBJ whole genome shotgun (WGS) entry which is preliminary data.</text>
</comment>
<dbReference type="Proteomes" id="UP000530424">
    <property type="component" value="Unassembled WGS sequence"/>
</dbReference>
<keyword evidence="1" id="KW-0732">Signal</keyword>
<name>A0A853BWK0_9ACTN</name>
<dbReference type="AlphaFoldDB" id="A0A853BWK0"/>
<dbReference type="EMBL" id="JACCFP010000001">
    <property type="protein sequence ID" value="NYI99464.1"/>
    <property type="molecule type" value="Genomic_DNA"/>
</dbReference>